<feature type="compositionally biased region" description="Basic and acidic residues" evidence="1">
    <location>
        <begin position="165"/>
        <end position="174"/>
    </location>
</feature>
<feature type="region of interest" description="Disordered" evidence="1">
    <location>
        <begin position="146"/>
        <end position="174"/>
    </location>
</feature>
<dbReference type="RefSeq" id="WP_058635484.1">
    <property type="nucleotide sequence ID" value="NZ_LDPZ01000026.1"/>
</dbReference>
<organism evidence="2 3">
    <name type="scientific">Aureimonas ureilytica</name>
    <dbReference type="NCBI Taxonomy" id="401562"/>
    <lineage>
        <taxon>Bacteria</taxon>
        <taxon>Pseudomonadati</taxon>
        <taxon>Pseudomonadota</taxon>
        <taxon>Alphaproteobacteria</taxon>
        <taxon>Hyphomicrobiales</taxon>
        <taxon>Aurantimonadaceae</taxon>
        <taxon>Aureimonas</taxon>
    </lineage>
</organism>
<dbReference type="OrthoDB" id="7836531at2"/>
<reference evidence="2 3" key="1">
    <citation type="journal article" date="2016" name="Front. Microbiol.">
        <title>Genomic Resource of Rice Seed Associated Bacteria.</title>
        <authorList>
            <person name="Midha S."/>
            <person name="Bansal K."/>
            <person name="Sharma S."/>
            <person name="Kumar N."/>
            <person name="Patil P.P."/>
            <person name="Chaudhry V."/>
            <person name="Patil P.B."/>
        </authorList>
    </citation>
    <scope>NUCLEOTIDE SEQUENCE [LARGE SCALE GENOMIC DNA]</scope>
    <source>
        <strain evidence="2 3">NS226</strain>
    </source>
</reference>
<sequence>MSVYRKIAELRQLVEEMRSTVANLLRPGTISAVDPEKGYRLKLGQDGEGGDWLSPWLPHPETGKTSVPLKVGQVVGLISPNGDMRQGFLLRGGYGGEHKSPSADMDANVFEDAGVRIEVADGGLVITAGKVSVKISGEGLTVTGGRVTHDGRNIGSGHIHGGIRRGGDRTDPPD</sequence>
<dbReference type="PATRIC" id="fig|401562.3.peg.2369"/>
<dbReference type="Proteomes" id="UP000078272">
    <property type="component" value="Unassembled WGS sequence"/>
</dbReference>
<evidence type="ECO:0008006" key="4">
    <source>
        <dbReference type="Google" id="ProtNLM"/>
    </source>
</evidence>
<proteinExistence type="predicted"/>
<comment type="caution">
    <text evidence="2">The sequence shown here is derived from an EMBL/GenBank/DDBJ whole genome shotgun (WGS) entry which is preliminary data.</text>
</comment>
<dbReference type="InterPro" id="IPR037026">
    <property type="entry name" value="Vgr_OB-fold_dom_sf"/>
</dbReference>
<evidence type="ECO:0000313" key="3">
    <source>
        <dbReference type="Proteomes" id="UP000078272"/>
    </source>
</evidence>
<gene>
    <name evidence="2" type="ORF">NS226_13850</name>
</gene>
<dbReference type="AlphaFoldDB" id="A0A175R757"/>
<accession>A0A175R757</accession>
<protein>
    <recommendedName>
        <fullName evidence="4">Gp5/Type VI secretion system Vgr protein OB-fold domain-containing protein</fullName>
    </recommendedName>
</protein>
<evidence type="ECO:0000313" key="2">
    <source>
        <dbReference type="EMBL" id="KTQ95010.1"/>
    </source>
</evidence>
<dbReference type="Gene3D" id="2.40.50.230">
    <property type="entry name" value="Gp5 N-terminal domain"/>
    <property type="match status" value="1"/>
</dbReference>
<dbReference type="EMBL" id="LDPZ01000026">
    <property type="protein sequence ID" value="KTQ95010.1"/>
    <property type="molecule type" value="Genomic_DNA"/>
</dbReference>
<evidence type="ECO:0000256" key="1">
    <source>
        <dbReference type="SAM" id="MobiDB-lite"/>
    </source>
</evidence>
<name>A0A175R757_9HYPH</name>